<sequence>MIKQNLNVYLSHNLKNSIYDHVIMIMNLKLPSNSKFNRKFTNFLRYLIKNFLYLLKFIPNLFPISNDFGINKFLTLRTKFCMKFHNANNFANSICAISQTIVLKIL</sequence>
<dbReference type="EMBL" id="REGN01011901">
    <property type="protein sequence ID" value="RMZ96794.1"/>
    <property type="molecule type" value="Genomic_DNA"/>
</dbReference>
<accession>A0A3M7PDJ8</accession>
<organism evidence="1 2">
    <name type="scientific">Brachionus plicatilis</name>
    <name type="common">Marine rotifer</name>
    <name type="synonym">Brachionus muelleri</name>
    <dbReference type="NCBI Taxonomy" id="10195"/>
    <lineage>
        <taxon>Eukaryota</taxon>
        <taxon>Metazoa</taxon>
        <taxon>Spiralia</taxon>
        <taxon>Gnathifera</taxon>
        <taxon>Rotifera</taxon>
        <taxon>Eurotatoria</taxon>
        <taxon>Monogononta</taxon>
        <taxon>Pseudotrocha</taxon>
        <taxon>Ploima</taxon>
        <taxon>Brachionidae</taxon>
        <taxon>Brachionus</taxon>
    </lineage>
</organism>
<dbReference type="Proteomes" id="UP000276133">
    <property type="component" value="Unassembled WGS sequence"/>
</dbReference>
<dbReference type="AlphaFoldDB" id="A0A3M7PDJ8"/>
<name>A0A3M7PDJ8_BRAPC</name>
<gene>
    <name evidence="1" type="ORF">BpHYR1_038228</name>
</gene>
<keyword evidence="2" id="KW-1185">Reference proteome</keyword>
<comment type="caution">
    <text evidence="1">The sequence shown here is derived from an EMBL/GenBank/DDBJ whole genome shotgun (WGS) entry which is preliminary data.</text>
</comment>
<evidence type="ECO:0000313" key="2">
    <source>
        <dbReference type="Proteomes" id="UP000276133"/>
    </source>
</evidence>
<evidence type="ECO:0000313" key="1">
    <source>
        <dbReference type="EMBL" id="RMZ96794.1"/>
    </source>
</evidence>
<reference evidence="1 2" key="1">
    <citation type="journal article" date="2018" name="Sci. Rep.">
        <title>Genomic signatures of local adaptation to the degree of environmental predictability in rotifers.</title>
        <authorList>
            <person name="Franch-Gras L."/>
            <person name="Hahn C."/>
            <person name="Garcia-Roger E.M."/>
            <person name="Carmona M.J."/>
            <person name="Serra M."/>
            <person name="Gomez A."/>
        </authorList>
    </citation>
    <scope>NUCLEOTIDE SEQUENCE [LARGE SCALE GENOMIC DNA]</scope>
    <source>
        <strain evidence="1">HYR1</strain>
    </source>
</reference>
<proteinExistence type="predicted"/>
<protein>
    <submittedName>
        <fullName evidence="1">Uncharacterized protein</fullName>
    </submittedName>
</protein>